<sequence length="71" mass="8222">MNFESFRLRPDQERTHGQAKPLPTRRNSIKISFVWSRRNGWKYSPVVPNASWSKNLRPRAGLPTIGSRTDA</sequence>
<evidence type="ECO:0000256" key="1">
    <source>
        <dbReference type="SAM" id="MobiDB-lite"/>
    </source>
</evidence>
<evidence type="ECO:0000313" key="2">
    <source>
        <dbReference type="EMBL" id="KAK2995438.1"/>
    </source>
</evidence>
<proteinExistence type="predicted"/>
<reference evidence="2" key="1">
    <citation type="submission" date="2022-12" db="EMBL/GenBank/DDBJ databases">
        <title>Draft genome assemblies for two species of Escallonia (Escalloniales).</title>
        <authorList>
            <person name="Chanderbali A."/>
            <person name="Dervinis C."/>
            <person name="Anghel I."/>
            <person name="Soltis D."/>
            <person name="Soltis P."/>
            <person name="Zapata F."/>
        </authorList>
    </citation>
    <scope>NUCLEOTIDE SEQUENCE</scope>
    <source>
        <strain evidence="2">UCBG92.1500</strain>
        <tissue evidence="2">Leaf</tissue>
    </source>
</reference>
<dbReference type="Proteomes" id="UP001187471">
    <property type="component" value="Unassembled WGS sequence"/>
</dbReference>
<comment type="caution">
    <text evidence="2">The sequence shown here is derived from an EMBL/GenBank/DDBJ whole genome shotgun (WGS) entry which is preliminary data.</text>
</comment>
<evidence type="ECO:0000313" key="3">
    <source>
        <dbReference type="Proteomes" id="UP001187471"/>
    </source>
</evidence>
<protein>
    <submittedName>
        <fullName evidence="2">Uncharacterized protein</fullName>
    </submittedName>
</protein>
<keyword evidence="3" id="KW-1185">Reference proteome</keyword>
<gene>
    <name evidence="2" type="ORF">RJ640_029070</name>
</gene>
<organism evidence="2 3">
    <name type="scientific">Escallonia rubra</name>
    <dbReference type="NCBI Taxonomy" id="112253"/>
    <lineage>
        <taxon>Eukaryota</taxon>
        <taxon>Viridiplantae</taxon>
        <taxon>Streptophyta</taxon>
        <taxon>Embryophyta</taxon>
        <taxon>Tracheophyta</taxon>
        <taxon>Spermatophyta</taxon>
        <taxon>Magnoliopsida</taxon>
        <taxon>eudicotyledons</taxon>
        <taxon>Gunneridae</taxon>
        <taxon>Pentapetalae</taxon>
        <taxon>asterids</taxon>
        <taxon>campanulids</taxon>
        <taxon>Escalloniales</taxon>
        <taxon>Escalloniaceae</taxon>
        <taxon>Escallonia</taxon>
    </lineage>
</organism>
<name>A0AA88S3H3_9ASTE</name>
<feature type="region of interest" description="Disordered" evidence="1">
    <location>
        <begin position="1"/>
        <end position="23"/>
    </location>
</feature>
<feature type="compositionally biased region" description="Basic and acidic residues" evidence="1">
    <location>
        <begin position="1"/>
        <end position="16"/>
    </location>
</feature>
<accession>A0AA88S3H3</accession>
<dbReference type="EMBL" id="JAVXUO010000105">
    <property type="protein sequence ID" value="KAK2995438.1"/>
    <property type="molecule type" value="Genomic_DNA"/>
</dbReference>
<feature type="region of interest" description="Disordered" evidence="1">
    <location>
        <begin position="52"/>
        <end position="71"/>
    </location>
</feature>
<feature type="non-terminal residue" evidence="2">
    <location>
        <position position="71"/>
    </location>
</feature>
<dbReference type="AlphaFoldDB" id="A0AA88S3H3"/>